<dbReference type="Pfam" id="PF06841">
    <property type="entry name" value="Phage_T4_gp19"/>
    <property type="match status" value="1"/>
</dbReference>
<proteinExistence type="predicted"/>
<accession>A0A381U4B4</accession>
<gene>
    <name evidence="2" type="ORF">METZ01_LOCUS75939</name>
</gene>
<dbReference type="EMBL" id="UINC01005713">
    <property type="protein sequence ID" value="SVA23085.1"/>
    <property type="molecule type" value="Genomic_DNA"/>
</dbReference>
<feature type="region of interest" description="Disordered" evidence="1">
    <location>
        <begin position="199"/>
        <end position="224"/>
    </location>
</feature>
<sequence>MAKLDGLGSYAKRNRFTVEIIPPPTLVTSVPVSSIEFLVSAVSLPGRSLGSTTYRSGGKFGLEVPYEVTEEPVSLTFLGTNDWTARKFWYDWHEHIQANGSWNMRYYKDFIGTVSISVYNEDAQTAGTPTHKVVLHKCWPKTIGAIELGWESGELIDFTIDIAYSWWTDGGGGGSPHDNTAPTVSPSDAIVRSSTVVTRTSTSSSHSAKISGPGGAELAALTGN</sequence>
<evidence type="ECO:0000313" key="2">
    <source>
        <dbReference type="EMBL" id="SVA23085.1"/>
    </source>
</evidence>
<organism evidence="2">
    <name type="scientific">marine metagenome</name>
    <dbReference type="NCBI Taxonomy" id="408172"/>
    <lineage>
        <taxon>unclassified sequences</taxon>
        <taxon>metagenomes</taxon>
        <taxon>ecological metagenomes</taxon>
    </lineage>
</organism>
<protein>
    <submittedName>
        <fullName evidence="2">Uncharacterized protein</fullName>
    </submittedName>
</protein>
<dbReference type="GO" id="GO:0005198">
    <property type="term" value="F:structural molecule activity"/>
    <property type="evidence" value="ECO:0007669"/>
    <property type="project" value="InterPro"/>
</dbReference>
<dbReference type="AlphaFoldDB" id="A0A381U4B4"/>
<dbReference type="InterPro" id="IPR010667">
    <property type="entry name" value="Phage_T4_Gp19"/>
</dbReference>
<evidence type="ECO:0000256" key="1">
    <source>
        <dbReference type="SAM" id="MobiDB-lite"/>
    </source>
</evidence>
<name>A0A381U4B4_9ZZZZ</name>
<reference evidence="2" key="1">
    <citation type="submission" date="2018-05" db="EMBL/GenBank/DDBJ databases">
        <authorList>
            <person name="Lanie J.A."/>
            <person name="Ng W.-L."/>
            <person name="Kazmierczak K.M."/>
            <person name="Andrzejewski T.M."/>
            <person name="Davidsen T.M."/>
            <person name="Wayne K.J."/>
            <person name="Tettelin H."/>
            <person name="Glass J.I."/>
            <person name="Rusch D."/>
            <person name="Podicherti R."/>
            <person name="Tsui H.-C.T."/>
            <person name="Winkler M.E."/>
        </authorList>
    </citation>
    <scope>NUCLEOTIDE SEQUENCE</scope>
</reference>